<organism evidence="5 6">
    <name type="scientific">Streptacidiphilus cavernicola</name>
    <dbReference type="NCBI Taxonomy" id="3342716"/>
    <lineage>
        <taxon>Bacteria</taxon>
        <taxon>Bacillati</taxon>
        <taxon>Actinomycetota</taxon>
        <taxon>Actinomycetes</taxon>
        <taxon>Kitasatosporales</taxon>
        <taxon>Streptomycetaceae</taxon>
        <taxon>Streptacidiphilus</taxon>
    </lineage>
</organism>
<dbReference type="EMBL" id="JBHFAB010000006">
    <property type="protein sequence ID" value="MFC1417029.1"/>
    <property type="molecule type" value="Genomic_DNA"/>
</dbReference>
<keyword evidence="5" id="KW-0328">Glycosyltransferase</keyword>
<sequence>MRISLLIHNIYGLGGTNRTSINLASALADRHEVEIVSVYRYADRPLFAIDPRVRVVSLIDIRTEQKVGLRAQRSEVFPESETRYAEYSRLSDQRVAEYFARTDPDVAIGTRPGLNLYVARMTGERTLRIGQEHVTLASHAEELRAEMGRHYGRLHAFVTVTEADAANFRTLLPLPGVRVEAVPNSVPAPAVPVSDGRSKVVVAAGRLAAVKRYDQLVEAFAKVVADYPDWQLRIYGKGGQRGRLRALIDELGLGNNVLLPGLAMPIEAEWVKGSIAAVTSESESFGMTLVEAMRCGLPVLSTDCPLGPGEIIRDGEDGRLIAPGDVDAIAAGLMELIGDDELRGRMAAAAWRNAARFDPAVIAQRYERMFEELRRELGLDLPTRAAAEPARPADRWPADTADPEPPRSSPRLGARPGRRPAVALLRRLVAVPARWLLRTPATAATVGAAVQDRTGASLYASGSDGITIAFPAASEQDTLLLRRRGGKRTTIRVPVRPAEPGGSADALIEPRLRLPDGTWDLHIERPSGVRSRVGADLLDLRELIGARPPVSASPVTARLPYRTADGFLALRVWEQPTHAEVERIGVAEGTITVTARLFGTAARPDHGLLRHRSRAGLSIEVRCVPLPDGTVELTLPCALPAAEHTAEEDYWDLFVQVSGLREPVRVGGWFDDIRVRKGIHVHPVTVVDDTPRGRARVRPYFNDDNGLSVNVVDLPPSEAAEPSGRGGEPAASAPPVLMA</sequence>
<protein>
    <recommendedName>
        <fullName evidence="1">D-inositol 3-phosphate glycosyltransferase</fullName>
    </recommendedName>
</protein>
<evidence type="ECO:0000256" key="1">
    <source>
        <dbReference type="ARBA" id="ARBA00021292"/>
    </source>
</evidence>
<comment type="caution">
    <text evidence="5">The sequence shown here is derived from an EMBL/GenBank/DDBJ whole genome shotgun (WGS) entry which is preliminary data.</text>
</comment>
<feature type="domain" description="Glycosyl transferase family 1" evidence="4">
    <location>
        <begin position="194"/>
        <end position="350"/>
    </location>
</feature>
<evidence type="ECO:0000313" key="5">
    <source>
        <dbReference type="EMBL" id="MFC1417029.1"/>
    </source>
</evidence>
<dbReference type="Proteomes" id="UP001592531">
    <property type="component" value="Unassembled WGS sequence"/>
</dbReference>
<feature type="region of interest" description="Disordered" evidence="3">
    <location>
        <begin position="385"/>
        <end position="416"/>
    </location>
</feature>
<name>A0ABV6VTE1_9ACTN</name>
<dbReference type="InterPro" id="IPR001296">
    <property type="entry name" value="Glyco_trans_1"/>
</dbReference>
<gene>
    <name evidence="5" type="ORF">ACEZDE_10270</name>
</gene>
<proteinExistence type="predicted"/>
<evidence type="ECO:0000256" key="2">
    <source>
        <dbReference type="ARBA" id="ARBA00022679"/>
    </source>
</evidence>
<reference evidence="5 6" key="1">
    <citation type="submission" date="2024-09" db="EMBL/GenBank/DDBJ databases">
        <authorList>
            <person name="Lee S.D."/>
        </authorList>
    </citation>
    <scope>NUCLEOTIDE SEQUENCE [LARGE SCALE GENOMIC DNA]</scope>
    <source>
        <strain evidence="5 6">N8-3</strain>
    </source>
</reference>
<dbReference type="GO" id="GO:0016757">
    <property type="term" value="F:glycosyltransferase activity"/>
    <property type="evidence" value="ECO:0007669"/>
    <property type="project" value="UniProtKB-KW"/>
</dbReference>
<dbReference type="SUPFAM" id="SSF53756">
    <property type="entry name" value="UDP-Glycosyltransferase/glycogen phosphorylase"/>
    <property type="match status" value="1"/>
</dbReference>
<accession>A0ABV6VTE1</accession>
<dbReference type="RefSeq" id="WP_380534782.1">
    <property type="nucleotide sequence ID" value="NZ_JBHFAB010000006.1"/>
</dbReference>
<evidence type="ECO:0000256" key="3">
    <source>
        <dbReference type="SAM" id="MobiDB-lite"/>
    </source>
</evidence>
<evidence type="ECO:0000313" key="6">
    <source>
        <dbReference type="Proteomes" id="UP001592531"/>
    </source>
</evidence>
<keyword evidence="2 5" id="KW-0808">Transferase</keyword>
<evidence type="ECO:0000259" key="4">
    <source>
        <dbReference type="Pfam" id="PF00534"/>
    </source>
</evidence>
<dbReference type="Gene3D" id="3.40.50.2000">
    <property type="entry name" value="Glycogen Phosphorylase B"/>
    <property type="match status" value="2"/>
</dbReference>
<dbReference type="PANTHER" id="PTHR12526:SF627">
    <property type="entry name" value="D-RHAMNOSYLTRANSFERASE WBPZ"/>
    <property type="match status" value="1"/>
</dbReference>
<feature type="region of interest" description="Disordered" evidence="3">
    <location>
        <begin position="713"/>
        <end position="739"/>
    </location>
</feature>
<dbReference type="PANTHER" id="PTHR12526">
    <property type="entry name" value="GLYCOSYLTRANSFERASE"/>
    <property type="match status" value="1"/>
</dbReference>
<dbReference type="CDD" id="cd03820">
    <property type="entry name" value="GT4_AmsD-like"/>
    <property type="match status" value="1"/>
</dbReference>
<keyword evidence="6" id="KW-1185">Reference proteome</keyword>
<dbReference type="Pfam" id="PF00534">
    <property type="entry name" value="Glycos_transf_1"/>
    <property type="match status" value="1"/>
</dbReference>